<evidence type="ECO:0000313" key="1">
    <source>
        <dbReference type="EMBL" id="JAC73616.1"/>
    </source>
</evidence>
<name>A0A061RSX7_9CHLO</name>
<gene>
    <name evidence="1" type="ORF">TSPGSL018_28376</name>
</gene>
<feature type="non-terminal residue" evidence="1">
    <location>
        <position position="1"/>
    </location>
</feature>
<sequence>HPFGREKALKEEYHSVRRHQVQFRTYIEQVLSLFERQISCQFFPVGMNPSSCPLGTVCL</sequence>
<dbReference type="AlphaFoldDB" id="A0A061RSX7"/>
<reference evidence="1" key="1">
    <citation type="submission" date="2014-05" db="EMBL/GenBank/DDBJ databases">
        <title>The transcriptome of the halophilic microalga Tetraselmis sp. GSL018 isolated from the Great Salt Lake, Utah.</title>
        <authorList>
            <person name="Jinkerson R.E."/>
            <person name="D'Adamo S."/>
            <person name="Posewitz M.C."/>
        </authorList>
    </citation>
    <scope>NUCLEOTIDE SEQUENCE</scope>
    <source>
        <strain evidence="1">GSL018</strain>
    </source>
</reference>
<dbReference type="EMBL" id="GBEZ01012255">
    <property type="protein sequence ID" value="JAC73616.1"/>
    <property type="molecule type" value="Transcribed_RNA"/>
</dbReference>
<protein>
    <submittedName>
        <fullName evidence="1">Uncharacterized protein</fullName>
    </submittedName>
</protein>
<proteinExistence type="predicted"/>
<accession>A0A061RSX7</accession>
<organism evidence="1">
    <name type="scientific">Tetraselmis sp. GSL018</name>
    <dbReference type="NCBI Taxonomy" id="582737"/>
    <lineage>
        <taxon>Eukaryota</taxon>
        <taxon>Viridiplantae</taxon>
        <taxon>Chlorophyta</taxon>
        <taxon>core chlorophytes</taxon>
        <taxon>Chlorodendrophyceae</taxon>
        <taxon>Chlorodendrales</taxon>
        <taxon>Chlorodendraceae</taxon>
        <taxon>Tetraselmis</taxon>
    </lineage>
</organism>